<dbReference type="SUPFAM" id="SSF52218">
    <property type="entry name" value="Flavoproteins"/>
    <property type="match status" value="1"/>
</dbReference>
<dbReference type="InterPro" id="IPR003680">
    <property type="entry name" value="Flavodoxin_fold"/>
</dbReference>
<dbReference type="Gene3D" id="3.40.50.360">
    <property type="match status" value="1"/>
</dbReference>
<sequence>MAEPRTGATPLEGDGKRVLVIQGSPKSESFCHALSAAYIQGARQHNHVVRELRLGELSFDPVLREGYDKSQILEEDLLEAQRLIHWAEHLLFVYPIWWGGLPALLSGFIERVFLPGFAFAYRDQIWGGEQLLSGRSADLIVTADSLPTPWKRLRGLSPHRLMMREALDVCGIQIREHLEFAPIRASSEEQRLRWLQDVQRMGSHLN</sequence>
<evidence type="ECO:0000256" key="1">
    <source>
        <dbReference type="ARBA" id="ARBA00006252"/>
    </source>
</evidence>
<reference evidence="5 6" key="1">
    <citation type="submission" date="2018-06" db="EMBL/GenBank/DDBJ databases">
        <authorList>
            <consortium name="Pathogen Informatics"/>
            <person name="Doyle S."/>
        </authorList>
    </citation>
    <scope>NUCLEOTIDE SEQUENCE [LARGE SCALE GENOMIC DNA]</scope>
    <source>
        <strain evidence="5 6">NCTC11842</strain>
    </source>
</reference>
<evidence type="ECO:0000313" key="5">
    <source>
        <dbReference type="EMBL" id="SPZ09682.1"/>
    </source>
</evidence>
<proteinExistence type="inferred from homology"/>
<dbReference type="InterPro" id="IPR029039">
    <property type="entry name" value="Flavoprotein-like_sf"/>
</dbReference>
<keyword evidence="7" id="KW-1185">Reference proteome</keyword>
<feature type="domain" description="Flavodoxin-like fold" evidence="3">
    <location>
        <begin position="16"/>
        <end position="189"/>
    </location>
</feature>
<keyword evidence="2" id="KW-0560">Oxidoreductase</keyword>
<dbReference type="GO" id="GO:0003955">
    <property type="term" value="F:NAD(P)H dehydrogenase (quinone) activity"/>
    <property type="evidence" value="ECO:0007669"/>
    <property type="project" value="TreeGrafter"/>
</dbReference>
<comment type="similarity">
    <text evidence="1">Belongs to the NAD(P)H dehydrogenase (quinone) family.</text>
</comment>
<dbReference type="Proteomes" id="UP000250443">
    <property type="component" value="Unassembled WGS sequence"/>
</dbReference>
<dbReference type="PANTHER" id="PTHR10204">
    <property type="entry name" value="NAD P H OXIDOREDUCTASE-RELATED"/>
    <property type="match status" value="1"/>
</dbReference>
<dbReference type="PANTHER" id="PTHR10204:SF34">
    <property type="entry name" value="NAD(P)H DEHYDROGENASE [QUINONE] 1 ISOFORM 1"/>
    <property type="match status" value="1"/>
</dbReference>
<dbReference type="RefSeq" id="WP_010797665.1">
    <property type="nucleotide sequence ID" value="NZ_CP069262.1"/>
</dbReference>
<evidence type="ECO:0000256" key="2">
    <source>
        <dbReference type="ARBA" id="ARBA00023002"/>
    </source>
</evidence>
<evidence type="ECO:0000313" key="7">
    <source>
        <dbReference type="Proteomes" id="UP000626180"/>
    </source>
</evidence>
<evidence type="ECO:0000259" key="3">
    <source>
        <dbReference type="Pfam" id="PF02525"/>
    </source>
</evidence>
<dbReference type="GO" id="GO:0005829">
    <property type="term" value="C:cytosol"/>
    <property type="evidence" value="ECO:0007669"/>
    <property type="project" value="TreeGrafter"/>
</dbReference>
<reference evidence="4 7" key="2">
    <citation type="submission" date="2020-10" db="EMBL/GenBank/DDBJ databases">
        <title>Genome sequences of Pseudomonas isolates.</title>
        <authorList>
            <person name="Wessels L."/>
            <person name="Reich F."/>
            <person name="Hammerl J."/>
        </authorList>
    </citation>
    <scope>NUCLEOTIDE SEQUENCE [LARGE SCALE GENOMIC DNA]</scope>
    <source>
        <strain evidence="4 7">20-MO00624-0</strain>
    </source>
</reference>
<evidence type="ECO:0000313" key="4">
    <source>
        <dbReference type="EMBL" id="MBF8642948.1"/>
    </source>
</evidence>
<gene>
    <name evidence="4" type="ORF">IRZ65_19965</name>
    <name evidence="5" type="ORF">NCTC11842_03259</name>
</gene>
<dbReference type="EMBL" id="JADMCD010000013">
    <property type="protein sequence ID" value="MBF8642948.1"/>
    <property type="molecule type" value="Genomic_DNA"/>
</dbReference>
<dbReference type="Proteomes" id="UP000626180">
    <property type="component" value="Unassembled WGS sequence"/>
</dbReference>
<name>A0A2X2CLR9_PSELU</name>
<dbReference type="Pfam" id="PF02525">
    <property type="entry name" value="Flavodoxin_2"/>
    <property type="match status" value="1"/>
</dbReference>
<dbReference type="EMBL" id="UAUF01000013">
    <property type="protein sequence ID" value="SPZ09682.1"/>
    <property type="molecule type" value="Genomic_DNA"/>
</dbReference>
<organism evidence="5 6">
    <name type="scientific">Pseudomonas luteola</name>
    <dbReference type="NCBI Taxonomy" id="47886"/>
    <lineage>
        <taxon>Bacteria</taxon>
        <taxon>Pseudomonadati</taxon>
        <taxon>Pseudomonadota</taxon>
        <taxon>Gammaproteobacteria</taxon>
        <taxon>Pseudomonadales</taxon>
        <taxon>Pseudomonadaceae</taxon>
        <taxon>Pseudomonas</taxon>
    </lineage>
</organism>
<protein>
    <submittedName>
        <fullName evidence="5">NAD(P)H dehydrogenase</fullName>
    </submittedName>
    <submittedName>
        <fullName evidence="4">NAD(P)H-dependent oxidoreductase</fullName>
    </submittedName>
</protein>
<accession>A0A2X2CLR9</accession>
<dbReference type="InterPro" id="IPR051545">
    <property type="entry name" value="NAD(P)H_dehydrogenase_qn"/>
</dbReference>
<evidence type="ECO:0000313" key="6">
    <source>
        <dbReference type="Proteomes" id="UP000250443"/>
    </source>
</evidence>
<dbReference type="AlphaFoldDB" id="A0A2X2CLR9"/>